<evidence type="ECO:0000256" key="1">
    <source>
        <dbReference type="SAM" id="MobiDB-lite"/>
    </source>
</evidence>
<accession>A0ABN3SNK8</accession>
<evidence type="ECO:0000313" key="3">
    <source>
        <dbReference type="Proteomes" id="UP001499989"/>
    </source>
</evidence>
<sequence length="76" mass="8093">MPYGVGDQLRREQLGDVDEADQAVHGEDQTEGAATDGDGAQVVGDVEGVLPGFVVEAVSLDPERSRDLINRLSKEL</sequence>
<name>A0ABN3SNK8_9ACTN</name>
<dbReference type="EMBL" id="BAAASK010000006">
    <property type="protein sequence ID" value="GAA2681512.1"/>
    <property type="molecule type" value="Genomic_DNA"/>
</dbReference>
<evidence type="ECO:0000313" key="2">
    <source>
        <dbReference type="EMBL" id="GAA2681512.1"/>
    </source>
</evidence>
<gene>
    <name evidence="2" type="ORF">GCM10010310_29770</name>
</gene>
<comment type="caution">
    <text evidence="2">The sequence shown here is derived from an EMBL/GenBank/DDBJ whole genome shotgun (WGS) entry which is preliminary data.</text>
</comment>
<keyword evidence="3" id="KW-1185">Reference proteome</keyword>
<reference evidence="2 3" key="1">
    <citation type="journal article" date="2019" name="Int. J. Syst. Evol. Microbiol.">
        <title>The Global Catalogue of Microorganisms (GCM) 10K type strain sequencing project: providing services to taxonomists for standard genome sequencing and annotation.</title>
        <authorList>
            <consortium name="The Broad Institute Genomics Platform"/>
            <consortium name="The Broad Institute Genome Sequencing Center for Infectious Disease"/>
            <person name="Wu L."/>
            <person name="Ma J."/>
        </authorList>
    </citation>
    <scope>NUCLEOTIDE SEQUENCE [LARGE SCALE GENOMIC DNA]</scope>
    <source>
        <strain evidence="2 3">JCM 4531</strain>
    </source>
</reference>
<protein>
    <submittedName>
        <fullName evidence="2">Uncharacterized protein</fullName>
    </submittedName>
</protein>
<feature type="region of interest" description="Disordered" evidence="1">
    <location>
        <begin position="1"/>
        <end position="40"/>
    </location>
</feature>
<dbReference type="Proteomes" id="UP001499989">
    <property type="component" value="Unassembled WGS sequence"/>
</dbReference>
<proteinExistence type="predicted"/>
<organism evidence="2 3">
    <name type="scientific">Streptomyces violaceolatus</name>
    <dbReference type="NCBI Taxonomy" id="67378"/>
    <lineage>
        <taxon>Bacteria</taxon>
        <taxon>Bacillati</taxon>
        <taxon>Actinomycetota</taxon>
        <taxon>Actinomycetes</taxon>
        <taxon>Kitasatosporales</taxon>
        <taxon>Streptomycetaceae</taxon>
        <taxon>Streptomyces</taxon>
        <taxon>Streptomyces violaceoruber group</taxon>
    </lineage>
</organism>